<comment type="caution">
    <text evidence="2">The sequence shown here is derived from an EMBL/GenBank/DDBJ whole genome shotgun (WGS) entry which is preliminary data.</text>
</comment>
<evidence type="ECO:0000313" key="3">
    <source>
        <dbReference type="Proteomes" id="UP000093508"/>
    </source>
</evidence>
<dbReference type="EMBL" id="MAYF01000356">
    <property type="protein sequence ID" value="OCA69922.1"/>
    <property type="molecule type" value="Genomic_DNA"/>
</dbReference>
<gene>
    <name evidence="2" type="ORF">BBH99_03810</name>
</gene>
<keyword evidence="3" id="KW-1185">Reference proteome</keyword>
<keyword evidence="1" id="KW-0472">Membrane</keyword>
<protein>
    <recommendedName>
        <fullName evidence="4">VanZ like family protein</fullName>
    </recommendedName>
</protein>
<reference evidence="2 3" key="1">
    <citation type="submission" date="2016-07" db="EMBL/GenBank/DDBJ databases">
        <authorList>
            <person name="Jeong J.-J."/>
            <person name="Kim D.W."/>
            <person name="Sang M.K."/>
            <person name="Choi I.-G."/>
            <person name="Kim K.D."/>
        </authorList>
    </citation>
    <scope>NUCLEOTIDE SEQUENCE [LARGE SCALE GENOMIC DNA]</scope>
    <source>
        <strain evidence="2 3">C-26</strain>
    </source>
</reference>
<organism evidence="2 3">
    <name type="scientific">Chryseobacterium contaminans</name>
    <dbReference type="NCBI Taxonomy" id="1423959"/>
    <lineage>
        <taxon>Bacteria</taxon>
        <taxon>Pseudomonadati</taxon>
        <taxon>Bacteroidota</taxon>
        <taxon>Flavobacteriia</taxon>
        <taxon>Flavobacteriales</taxon>
        <taxon>Weeksellaceae</taxon>
        <taxon>Chryseobacterium group</taxon>
        <taxon>Chryseobacterium</taxon>
    </lineage>
</organism>
<accession>A0ABX2X5F5</accession>
<keyword evidence="1" id="KW-1133">Transmembrane helix</keyword>
<feature type="transmembrane region" description="Helical" evidence="1">
    <location>
        <begin position="35"/>
        <end position="56"/>
    </location>
</feature>
<evidence type="ECO:0008006" key="4">
    <source>
        <dbReference type="Google" id="ProtNLM"/>
    </source>
</evidence>
<name>A0ABX2X5F5_9FLAO</name>
<keyword evidence="1" id="KW-0812">Transmembrane</keyword>
<proteinExistence type="predicted"/>
<evidence type="ECO:0000256" key="1">
    <source>
        <dbReference type="SAM" id="Phobius"/>
    </source>
</evidence>
<evidence type="ECO:0000313" key="2">
    <source>
        <dbReference type="EMBL" id="OCA69922.1"/>
    </source>
</evidence>
<dbReference type="Proteomes" id="UP000093508">
    <property type="component" value="Unassembled WGS sequence"/>
</dbReference>
<sequence length="64" mass="7488">MLLFKKTNFFQHHSPFVGLVFWEVIQYFMGSPMDIYDILMTASGCILTAVFILTLYSEKFSQKI</sequence>